<evidence type="ECO:0000313" key="2">
    <source>
        <dbReference type="EMBL" id="KDQ05948.1"/>
    </source>
</evidence>
<evidence type="ECO:0000256" key="1">
    <source>
        <dbReference type="SAM" id="MobiDB-lite"/>
    </source>
</evidence>
<feature type="compositionally biased region" description="Basic residues" evidence="1">
    <location>
        <begin position="169"/>
        <end position="179"/>
    </location>
</feature>
<proteinExistence type="predicted"/>
<feature type="region of interest" description="Disordered" evidence="1">
    <location>
        <begin position="117"/>
        <end position="218"/>
    </location>
</feature>
<feature type="compositionally biased region" description="Basic and acidic residues" evidence="1">
    <location>
        <begin position="158"/>
        <end position="168"/>
    </location>
</feature>
<accession>A0A067LRU9</accession>
<sequence>MDTPARLGTATAMVKTKSCVYKSSTQWLSGEAIDIHLMLTVGSAIGFRQLCSASITCGSLSRCPRPVAQPRSPLSPPHQLRSPILRNVCRWVVALNSPPYLIKPPLIVICSPPTPRKVCTPHTDSPSSLTHATTTIPTPPPLNAPTANRGAPAGGKPSQRDTSRWHPYEHHKHTSRRTASHPTSPPRTNPLSANVSSFTPPASHTSSTASTSSASREP</sequence>
<evidence type="ECO:0000313" key="3">
    <source>
        <dbReference type="Proteomes" id="UP000027195"/>
    </source>
</evidence>
<gene>
    <name evidence="2" type="ORF">BOTBODRAFT_182069</name>
</gene>
<keyword evidence="3" id="KW-1185">Reference proteome</keyword>
<dbReference type="EMBL" id="KL198169">
    <property type="protein sequence ID" value="KDQ05948.1"/>
    <property type="molecule type" value="Genomic_DNA"/>
</dbReference>
<organism evidence="2 3">
    <name type="scientific">Botryobasidium botryosum (strain FD-172 SS1)</name>
    <dbReference type="NCBI Taxonomy" id="930990"/>
    <lineage>
        <taxon>Eukaryota</taxon>
        <taxon>Fungi</taxon>
        <taxon>Dikarya</taxon>
        <taxon>Basidiomycota</taxon>
        <taxon>Agaricomycotina</taxon>
        <taxon>Agaricomycetes</taxon>
        <taxon>Cantharellales</taxon>
        <taxon>Botryobasidiaceae</taxon>
        <taxon>Botryobasidium</taxon>
    </lineage>
</organism>
<dbReference type="Proteomes" id="UP000027195">
    <property type="component" value="Unassembled WGS sequence"/>
</dbReference>
<dbReference type="HOGENOM" id="CLU_1266679_0_0_1"/>
<dbReference type="AlphaFoldDB" id="A0A067LRU9"/>
<dbReference type="InParanoid" id="A0A067LRU9"/>
<protein>
    <submittedName>
        <fullName evidence="2">Uncharacterized protein</fullName>
    </submittedName>
</protein>
<feature type="compositionally biased region" description="Low complexity" evidence="1">
    <location>
        <begin position="196"/>
        <end position="218"/>
    </location>
</feature>
<reference evidence="3" key="1">
    <citation type="journal article" date="2014" name="Proc. Natl. Acad. Sci. U.S.A.">
        <title>Extensive sampling of basidiomycete genomes demonstrates inadequacy of the white-rot/brown-rot paradigm for wood decay fungi.</title>
        <authorList>
            <person name="Riley R."/>
            <person name="Salamov A.A."/>
            <person name="Brown D.W."/>
            <person name="Nagy L.G."/>
            <person name="Floudas D."/>
            <person name="Held B.W."/>
            <person name="Levasseur A."/>
            <person name="Lombard V."/>
            <person name="Morin E."/>
            <person name="Otillar R."/>
            <person name="Lindquist E.A."/>
            <person name="Sun H."/>
            <person name="LaButti K.M."/>
            <person name="Schmutz J."/>
            <person name="Jabbour D."/>
            <person name="Luo H."/>
            <person name="Baker S.E."/>
            <person name="Pisabarro A.G."/>
            <person name="Walton J.D."/>
            <person name="Blanchette R.A."/>
            <person name="Henrissat B."/>
            <person name="Martin F."/>
            <person name="Cullen D."/>
            <person name="Hibbett D.S."/>
            <person name="Grigoriev I.V."/>
        </authorList>
    </citation>
    <scope>NUCLEOTIDE SEQUENCE [LARGE SCALE GENOMIC DNA]</scope>
    <source>
        <strain evidence="3">FD-172 SS1</strain>
    </source>
</reference>
<name>A0A067LRU9_BOTB1</name>